<feature type="coiled-coil region" evidence="1">
    <location>
        <begin position="2"/>
        <end position="72"/>
    </location>
</feature>
<feature type="coiled-coil region" evidence="1">
    <location>
        <begin position="604"/>
        <end position="638"/>
    </location>
</feature>
<proteinExistence type="predicted"/>
<accession>A0A1B6IB46</accession>
<feature type="compositionally biased region" description="Polar residues" evidence="2">
    <location>
        <begin position="149"/>
        <end position="159"/>
    </location>
</feature>
<feature type="compositionally biased region" description="Basic and acidic residues" evidence="2">
    <location>
        <begin position="396"/>
        <end position="416"/>
    </location>
</feature>
<feature type="compositionally biased region" description="Basic and acidic residues" evidence="2">
    <location>
        <begin position="262"/>
        <end position="300"/>
    </location>
</feature>
<evidence type="ECO:0000256" key="2">
    <source>
        <dbReference type="SAM" id="MobiDB-lite"/>
    </source>
</evidence>
<protein>
    <submittedName>
        <fullName evidence="3">Uncharacterized protein</fullName>
    </submittedName>
</protein>
<dbReference type="AlphaFoldDB" id="A0A1B6IB46"/>
<name>A0A1B6IB46_9HEMI</name>
<feature type="coiled-coil region" evidence="1">
    <location>
        <begin position="492"/>
        <end position="564"/>
    </location>
</feature>
<feature type="compositionally biased region" description="Basic and acidic residues" evidence="2">
    <location>
        <begin position="308"/>
        <end position="372"/>
    </location>
</feature>
<feature type="compositionally biased region" description="Basic and acidic residues" evidence="2">
    <location>
        <begin position="239"/>
        <end position="252"/>
    </location>
</feature>
<dbReference type="EMBL" id="GECU01023568">
    <property type="protein sequence ID" value="JAS84138.1"/>
    <property type="molecule type" value="Transcribed_RNA"/>
</dbReference>
<feature type="compositionally biased region" description="Basic and acidic residues" evidence="2">
    <location>
        <begin position="102"/>
        <end position="113"/>
    </location>
</feature>
<evidence type="ECO:0000256" key="1">
    <source>
        <dbReference type="SAM" id="Coils"/>
    </source>
</evidence>
<feature type="non-terminal residue" evidence="3">
    <location>
        <position position="1"/>
    </location>
</feature>
<feature type="compositionally biased region" description="Basic and acidic residues" evidence="2">
    <location>
        <begin position="122"/>
        <end position="139"/>
    </location>
</feature>
<keyword evidence="1" id="KW-0175">Coiled coil</keyword>
<feature type="compositionally biased region" description="Basic and acidic residues" evidence="2">
    <location>
        <begin position="173"/>
        <end position="187"/>
    </location>
</feature>
<sequence>KKLECENENKKLQDLLKKAEEAGGLSENEILNMYKNNAEKLKNENEKLKVRISDLEKELNMERDMNRQVQQKYDNKIAVEGVVGKDVLSGKDQIKPKVTTTKKSERESKRGDENIQQGDIKPGTRIDVVKSTPEKEKKQFLASDDVGVKSTSSDFQLSTKPRELKDKKIKSVGKQDKNDKIKEEVALRSKSPSQPSSKKIELEQPPAQTTIKVTQDTEPKAERQKGEVSQDQISKARKKPEDTKTKIDERRAISPPDQAYPLEKDLDFSKTKTQKKLEESPFTKPIKEPVSKEDKPEKFQTKKMHKKQVQDEEIPHKEIEADYERKIHLPTTKDKMLKGEKKKTSAIKEIKTDEEKGKEKGSRDPGKVRKYSELSNEDDRDVDIEPIHKTHIVKGKVKDGRDKGDFEKSNKSKMVEQDQETPQSKMKSGALKVKQRESGDILQTGIDNEKKRIGEDKKSKGYLIPEIKPLDKSGKSKEQFLIAGHEIKSFGDKDYDNELNQLKKKLYEAEKLNNTLNDEINKLKAENEDLKEFKFPKDEIQEKYADLEKYLDGATKKLNKILQKAIRNGLKSLYLDELEFVHDALNTSMAQRQGRPLTPGHKSSEDLENIITVQEQRIESLMRRLDNYRQHSSDQEKRILDYSQKVQRFGTSVGLLDMKVESLQYENKQLRDLVSYEKEKSRK</sequence>
<feature type="non-terminal residue" evidence="3">
    <location>
        <position position="683"/>
    </location>
</feature>
<evidence type="ECO:0000313" key="3">
    <source>
        <dbReference type="EMBL" id="JAS84138.1"/>
    </source>
</evidence>
<organism evidence="3">
    <name type="scientific">Homalodisca liturata</name>
    <dbReference type="NCBI Taxonomy" id="320908"/>
    <lineage>
        <taxon>Eukaryota</taxon>
        <taxon>Metazoa</taxon>
        <taxon>Ecdysozoa</taxon>
        <taxon>Arthropoda</taxon>
        <taxon>Hexapoda</taxon>
        <taxon>Insecta</taxon>
        <taxon>Pterygota</taxon>
        <taxon>Neoptera</taxon>
        <taxon>Paraneoptera</taxon>
        <taxon>Hemiptera</taxon>
        <taxon>Auchenorrhyncha</taxon>
        <taxon>Membracoidea</taxon>
        <taxon>Cicadellidae</taxon>
        <taxon>Cicadellinae</taxon>
        <taxon>Proconiini</taxon>
        <taxon>Homalodisca</taxon>
    </lineage>
</organism>
<feature type="region of interest" description="Disordered" evidence="2">
    <location>
        <begin position="90"/>
        <end position="453"/>
    </location>
</feature>
<reference evidence="3" key="1">
    <citation type="submission" date="2015-11" db="EMBL/GenBank/DDBJ databases">
        <title>De novo transcriptome assembly of four potential Pierce s Disease insect vectors from Arizona vineyards.</title>
        <authorList>
            <person name="Tassone E.E."/>
        </authorList>
    </citation>
    <scope>NUCLEOTIDE SEQUENCE</scope>
</reference>
<feature type="compositionally biased region" description="Basic and acidic residues" evidence="2">
    <location>
        <begin position="215"/>
        <end position="228"/>
    </location>
</feature>
<gene>
    <name evidence="3" type="ORF">g.13269</name>
</gene>